<dbReference type="Proteomes" id="UP000499080">
    <property type="component" value="Unassembled WGS sequence"/>
</dbReference>
<reference evidence="2 3" key="1">
    <citation type="journal article" date="2019" name="Sci. Rep.">
        <title>Orb-weaving spider Araneus ventricosus genome elucidates the spidroin gene catalogue.</title>
        <authorList>
            <person name="Kono N."/>
            <person name="Nakamura H."/>
            <person name="Ohtoshi R."/>
            <person name="Moran D.A.P."/>
            <person name="Shinohara A."/>
            <person name="Yoshida Y."/>
            <person name="Fujiwara M."/>
            <person name="Mori M."/>
            <person name="Tomita M."/>
            <person name="Arakawa K."/>
        </authorList>
    </citation>
    <scope>NUCLEOTIDE SEQUENCE [LARGE SCALE GENOMIC DNA]</scope>
</reference>
<accession>A0A4Y2IX07</accession>
<feature type="region of interest" description="Disordered" evidence="1">
    <location>
        <begin position="79"/>
        <end position="100"/>
    </location>
</feature>
<organism evidence="2 3">
    <name type="scientific">Araneus ventricosus</name>
    <name type="common">Orbweaver spider</name>
    <name type="synonym">Epeira ventricosa</name>
    <dbReference type="NCBI Taxonomy" id="182803"/>
    <lineage>
        <taxon>Eukaryota</taxon>
        <taxon>Metazoa</taxon>
        <taxon>Ecdysozoa</taxon>
        <taxon>Arthropoda</taxon>
        <taxon>Chelicerata</taxon>
        <taxon>Arachnida</taxon>
        <taxon>Araneae</taxon>
        <taxon>Araneomorphae</taxon>
        <taxon>Entelegynae</taxon>
        <taxon>Araneoidea</taxon>
        <taxon>Araneidae</taxon>
        <taxon>Araneus</taxon>
    </lineage>
</organism>
<dbReference type="AlphaFoldDB" id="A0A4Y2IX07"/>
<evidence type="ECO:0000313" key="2">
    <source>
        <dbReference type="EMBL" id="GBM81422.1"/>
    </source>
</evidence>
<protein>
    <submittedName>
        <fullName evidence="2">Uncharacterized protein</fullName>
    </submittedName>
</protein>
<proteinExistence type="predicted"/>
<gene>
    <name evidence="2" type="ORF">AVEN_64048_1</name>
</gene>
<sequence>MLTESRSYRRKRPREKKKEWCFRSGTQTSKRGEGYDKKHNVKYFCILGSNDEDGKMEFKALSDSVKWFKVRRQKEERGYFSSWTRGQRHSRGQKKINERH</sequence>
<evidence type="ECO:0000256" key="1">
    <source>
        <dbReference type="SAM" id="MobiDB-lite"/>
    </source>
</evidence>
<comment type="caution">
    <text evidence="2">The sequence shown here is derived from an EMBL/GenBank/DDBJ whole genome shotgun (WGS) entry which is preliminary data.</text>
</comment>
<dbReference type="EMBL" id="BGPR01002946">
    <property type="protein sequence ID" value="GBM81422.1"/>
    <property type="molecule type" value="Genomic_DNA"/>
</dbReference>
<keyword evidence="3" id="KW-1185">Reference proteome</keyword>
<name>A0A4Y2IX07_ARAVE</name>
<evidence type="ECO:0000313" key="3">
    <source>
        <dbReference type="Proteomes" id="UP000499080"/>
    </source>
</evidence>